<evidence type="ECO:0000256" key="2">
    <source>
        <dbReference type="SAM" id="SignalP"/>
    </source>
</evidence>
<evidence type="ECO:0000313" key="4">
    <source>
        <dbReference type="EMBL" id="AFJ50379.1"/>
    </source>
</evidence>
<dbReference type="Gene3D" id="2.60.40.10">
    <property type="entry name" value="Immunoglobulins"/>
    <property type="match status" value="2"/>
</dbReference>
<name>J3RZS7_CROAD</name>
<keyword evidence="1" id="KW-0472">Membrane</keyword>
<dbReference type="Pfam" id="PF09294">
    <property type="entry name" value="Interfer-bind"/>
    <property type="match status" value="1"/>
</dbReference>
<feature type="chain" id="PRO_5003776946" evidence="2">
    <location>
        <begin position="29"/>
        <end position="316"/>
    </location>
</feature>
<dbReference type="InterPro" id="IPR018247">
    <property type="entry name" value="EF_Hand_1_Ca_BS"/>
</dbReference>
<keyword evidence="1" id="KW-0812">Transmembrane</keyword>
<dbReference type="PANTHER" id="PTHR20859:SF46">
    <property type="entry name" value="INTERFERON GAMMA RECEPTOR 2"/>
    <property type="match status" value="1"/>
</dbReference>
<feature type="signal peptide" evidence="2">
    <location>
        <begin position="1"/>
        <end position="28"/>
    </location>
</feature>
<dbReference type="SMART" id="SM00060">
    <property type="entry name" value="FN3"/>
    <property type="match status" value="1"/>
</dbReference>
<organism evidence="4">
    <name type="scientific">Crotalus adamanteus</name>
    <name type="common">Eastern diamondback rattlesnake</name>
    <dbReference type="NCBI Taxonomy" id="8729"/>
    <lineage>
        <taxon>Eukaryota</taxon>
        <taxon>Metazoa</taxon>
        <taxon>Chordata</taxon>
        <taxon>Craniata</taxon>
        <taxon>Vertebrata</taxon>
        <taxon>Euteleostomi</taxon>
        <taxon>Lepidosauria</taxon>
        <taxon>Squamata</taxon>
        <taxon>Bifurcata</taxon>
        <taxon>Unidentata</taxon>
        <taxon>Episquamata</taxon>
        <taxon>Toxicofera</taxon>
        <taxon>Serpentes</taxon>
        <taxon>Colubroidea</taxon>
        <taxon>Viperidae</taxon>
        <taxon>Crotalinae</taxon>
        <taxon>Crotalus</taxon>
    </lineage>
</organism>
<keyword evidence="1" id="KW-1133">Transmembrane helix</keyword>
<dbReference type="SUPFAM" id="SSF49265">
    <property type="entry name" value="Fibronectin type III"/>
    <property type="match status" value="2"/>
</dbReference>
<feature type="domain" description="Fibronectin type-III" evidence="3">
    <location>
        <begin position="35"/>
        <end position="127"/>
    </location>
</feature>
<dbReference type="GO" id="GO:0004896">
    <property type="term" value="F:cytokine receptor activity"/>
    <property type="evidence" value="ECO:0007669"/>
    <property type="project" value="TreeGrafter"/>
</dbReference>
<dbReference type="PROSITE" id="PS00018">
    <property type="entry name" value="EF_HAND_1"/>
    <property type="match status" value="1"/>
</dbReference>
<evidence type="ECO:0000256" key="1">
    <source>
        <dbReference type="SAM" id="Phobius"/>
    </source>
</evidence>
<dbReference type="Pfam" id="PF01108">
    <property type="entry name" value="Tissue_fac"/>
    <property type="match status" value="1"/>
</dbReference>
<dbReference type="InterPro" id="IPR003961">
    <property type="entry name" value="FN3_dom"/>
</dbReference>
<sequence length="316" mass="36315">MAGGMLPLGEWLPFLFLWRLLLSAAVEGFSLSLPAPQNLTIKSYNFQNVLRWSPVKGINGPVFYSVQRRFRYSDRTWEKVNCIDIMKPECDFESIKDFYGIILRVRAEESNLKSEWTETRLFVALEDTIIGPPRAINVTSAANSIIISFLPPFEKRSNFSSFVYTIYWENSKNVSLTMNTVYRLKDLKERTTYCFRIQASLNDLKGEKSGIYCAKTTITEGTRILHCILIFGFVFSILTSLFLLLITIRKYPDKIKSFWQPPPTIPSHYEEDLNDSQMITIEEFQSAAGEDPWDIISITSKAEDDKILTSFASEHS</sequence>
<feature type="transmembrane region" description="Helical" evidence="1">
    <location>
        <begin position="228"/>
        <end position="248"/>
    </location>
</feature>
<keyword evidence="4" id="KW-0675">Receptor</keyword>
<evidence type="ECO:0000259" key="3">
    <source>
        <dbReference type="PROSITE" id="PS50853"/>
    </source>
</evidence>
<dbReference type="InterPro" id="IPR036116">
    <property type="entry name" value="FN3_sf"/>
</dbReference>
<dbReference type="PROSITE" id="PS50853">
    <property type="entry name" value="FN3"/>
    <property type="match status" value="2"/>
</dbReference>
<dbReference type="CDD" id="cd00063">
    <property type="entry name" value="FN3"/>
    <property type="match status" value="1"/>
</dbReference>
<dbReference type="GO" id="GO:0005886">
    <property type="term" value="C:plasma membrane"/>
    <property type="evidence" value="ECO:0007669"/>
    <property type="project" value="TreeGrafter"/>
</dbReference>
<dbReference type="InterPro" id="IPR015373">
    <property type="entry name" value="Interferon/interleukin_rcp_dom"/>
</dbReference>
<accession>J3RZS7</accession>
<dbReference type="PANTHER" id="PTHR20859">
    <property type="entry name" value="INTERFERON/INTERLEUKIN RECEPTOR"/>
    <property type="match status" value="1"/>
</dbReference>
<dbReference type="InterPro" id="IPR013783">
    <property type="entry name" value="Ig-like_fold"/>
</dbReference>
<reference evidence="4" key="1">
    <citation type="journal article" date="2012" name="BMC Genomics">
        <title>The venom-gland transcriptome of the eastern diamondback rattlesnake (Crotalus adamanteus).</title>
        <authorList>
            <person name="Rokyta D.R."/>
            <person name="Lemmon A.R."/>
            <person name="Margres M.J."/>
            <person name="Aronow K."/>
        </authorList>
    </citation>
    <scope>NUCLEOTIDE SEQUENCE</scope>
    <source>
        <tissue evidence="4">Venom gland</tissue>
    </source>
</reference>
<feature type="domain" description="Fibronectin type-III" evidence="3">
    <location>
        <begin position="129"/>
        <end position="219"/>
    </location>
</feature>
<proteinExistence type="evidence at transcript level"/>
<dbReference type="EMBL" id="JU174853">
    <property type="protein sequence ID" value="AFJ50379.1"/>
    <property type="molecule type" value="mRNA"/>
</dbReference>
<dbReference type="AlphaFoldDB" id="J3RZS7"/>
<dbReference type="InterPro" id="IPR050650">
    <property type="entry name" value="Type-II_Cytokine-TF_Rcpt"/>
</dbReference>
<protein>
    <submittedName>
        <fullName evidence="4">Interferon gamma receptor 2</fullName>
    </submittedName>
</protein>
<keyword evidence="2" id="KW-0732">Signal</keyword>